<evidence type="ECO:0000256" key="2">
    <source>
        <dbReference type="SAM" id="Phobius"/>
    </source>
</evidence>
<feature type="compositionally biased region" description="Polar residues" evidence="1">
    <location>
        <begin position="124"/>
        <end position="134"/>
    </location>
</feature>
<feature type="region of interest" description="Disordered" evidence="1">
    <location>
        <begin position="231"/>
        <end position="258"/>
    </location>
</feature>
<evidence type="ECO:0000313" key="3">
    <source>
        <dbReference type="EMBL" id="KAJ3478890.1"/>
    </source>
</evidence>
<gene>
    <name evidence="3" type="ORF">NLI96_g9447</name>
</gene>
<evidence type="ECO:0000256" key="1">
    <source>
        <dbReference type="SAM" id="MobiDB-lite"/>
    </source>
</evidence>
<accession>A0AAD5UVF9</accession>
<feature type="compositionally biased region" description="Acidic residues" evidence="1">
    <location>
        <begin position="246"/>
        <end position="258"/>
    </location>
</feature>
<comment type="caution">
    <text evidence="3">The sequence shown here is derived from an EMBL/GenBank/DDBJ whole genome shotgun (WGS) entry which is preliminary data.</text>
</comment>
<dbReference type="Proteomes" id="UP001212997">
    <property type="component" value="Unassembled WGS sequence"/>
</dbReference>
<keyword evidence="2" id="KW-0472">Membrane</keyword>
<feature type="compositionally biased region" description="Pro residues" evidence="1">
    <location>
        <begin position="231"/>
        <end position="243"/>
    </location>
</feature>
<organism evidence="3 4">
    <name type="scientific">Meripilus lineatus</name>
    <dbReference type="NCBI Taxonomy" id="2056292"/>
    <lineage>
        <taxon>Eukaryota</taxon>
        <taxon>Fungi</taxon>
        <taxon>Dikarya</taxon>
        <taxon>Basidiomycota</taxon>
        <taxon>Agaricomycotina</taxon>
        <taxon>Agaricomycetes</taxon>
        <taxon>Polyporales</taxon>
        <taxon>Meripilaceae</taxon>
        <taxon>Meripilus</taxon>
    </lineage>
</organism>
<evidence type="ECO:0000313" key="4">
    <source>
        <dbReference type="Proteomes" id="UP001212997"/>
    </source>
</evidence>
<feature type="region of interest" description="Disordered" evidence="1">
    <location>
        <begin position="124"/>
        <end position="151"/>
    </location>
</feature>
<name>A0AAD5UVF9_9APHY</name>
<reference evidence="3" key="1">
    <citation type="submission" date="2022-07" db="EMBL/GenBank/DDBJ databases">
        <title>Genome Sequence of Physisporinus lineatus.</title>
        <authorList>
            <person name="Buettner E."/>
        </authorList>
    </citation>
    <scope>NUCLEOTIDE SEQUENCE</scope>
    <source>
        <strain evidence="3">VT162</strain>
    </source>
</reference>
<dbReference type="EMBL" id="JANAWD010000476">
    <property type="protein sequence ID" value="KAJ3478890.1"/>
    <property type="molecule type" value="Genomic_DNA"/>
</dbReference>
<keyword evidence="2" id="KW-0812">Transmembrane</keyword>
<sequence length="310" mass="33852">MAPIPQATSSSNSSNNNAIPALHLPIWAYVLLALGFITICALVCFLVIVVKRRFNKVKGIADTETKGPSLIHIPIPDLPLNSPFVSFEWKGVIYSYPSCQASVPLTFPQAGTIDSPKVETVKQTAIEQSSSEAKPTSHAVEQDEQDDDTESVDIVDRISEYYSNSLESSYSQLSALDASFWEFSDPSLPKIRIVDCDGPLPADECVEDTDLEDILLATALSTLNITKDLLPVPPPSFNAPRPEPTLDSDSDSEFDYSEDDRDPLEILCDILDISGDDPDCSYAPETIVPRPADKLQIQIPITAPLRISQA</sequence>
<protein>
    <submittedName>
        <fullName evidence="3">Uncharacterized protein</fullName>
    </submittedName>
</protein>
<keyword evidence="2" id="KW-1133">Transmembrane helix</keyword>
<dbReference type="AlphaFoldDB" id="A0AAD5UVF9"/>
<keyword evidence="4" id="KW-1185">Reference proteome</keyword>
<feature type="transmembrane region" description="Helical" evidence="2">
    <location>
        <begin position="26"/>
        <end position="50"/>
    </location>
</feature>
<feature type="compositionally biased region" description="Acidic residues" evidence="1">
    <location>
        <begin position="142"/>
        <end position="151"/>
    </location>
</feature>
<proteinExistence type="predicted"/>